<keyword evidence="1" id="KW-0472">Membrane</keyword>
<protein>
    <submittedName>
        <fullName evidence="2">Uncharacterized protein</fullName>
    </submittedName>
</protein>
<feature type="transmembrane region" description="Helical" evidence="1">
    <location>
        <begin position="63"/>
        <end position="82"/>
    </location>
</feature>
<name>A0ABW1YDG1_9DEIO</name>
<reference evidence="3" key="1">
    <citation type="journal article" date="2019" name="Int. J. Syst. Evol. Microbiol.">
        <title>The Global Catalogue of Microorganisms (GCM) 10K type strain sequencing project: providing services to taxonomists for standard genome sequencing and annotation.</title>
        <authorList>
            <consortium name="The Broad Institute Genomics Platform"/>
            <consortium name="The Broad Institute Genome Sequencing Center for Infectious Disease"/>
            <person name="Wu L."/>
            <person name="Ma J."/>
        </authorList>
    </citation>
    <scope>NUCLEOTIDE SEQUENCE [LARGE SCALE GENOMIC DNA]</scope>
    <source>
        <strain evidence="3">CGMCC 1.15772</strain>
    </source>
</reference>
<evidence type="ECO:0000256" key="1">
    <source>
        <dbReference type="SAM" id="Phobius"/>
    </source>
</evidence>
<accession>A0ABW1YDG1</accession>
<dbReference type="Proteomes" id="UP001596297">
    <property type="component" value="Unassembled WGS sequence"/>
</dbReference>
<feature type="transmembrane region" description="Helical" evidence="1">
    <location>
        <begin position="89"/>
        <end position="108"/>
    </location>
</feature>
<dbReference type="EMBL" id="JBHSWD010000001">
    <property type="protein sequence ID" value="MFC6590944.1"/>
    <property type="molecule type" value="Genomic_DNA"/>
</dbReference>
<organism evidence="2 3">
    <name type="scientific">Deinococcus lacus</name>
    <dbReference type="NCBI Taxonomy" id="392561"/>
    <lineage>
        <taxon>Bacteria</taxon>
        <taxon>Thermotogati</taxon>
        <taxon>Deinococcota</taxon>
        <taxon>Deinococci</taxon>
        <taxon>Deinococcales</taxon>
        <taxon>Deinococcaceae</taxon>
        <taxon>Deinococcus</taxon>
    </lineage>
</organism>
<gene>
    <name evidence="2" type="ORF">ACFP81_02130</name>
</gene>
<proteinExistence type="predicted"/>
<evidence type="ECO:0000313" key="2">
    <source>
        <dbReference type="EMBL" id="MFC6590944.1"/>
    </source>
</evidence>
<keyword evidence="3" id="KW-1185">Reference proteome</keyword>
<evidence type="ECO:0000313" key="3">
    <source>
        <dbReference type="Proteomes" id="UP001596297"/>
    </source>
</evidence>
<feature type="transmembrane region" description="Helical" evidence="1">
    <location>
        <begin position="120"/>
        <end position="138"/>
    </location>
</feature>
<keyword evidence="1" id="KW-1133">Transmembrane helix</keyword>
<keyword evidence="1" id="KW-0812">Transmembrane</keyword>
<comment type="caution">
    <text evidence="2">The sequence shown here is derived from an EMBL/GenBank/DDBJ whole genome shotgun (WGS) entry which is preliminary data.</text>
</comment>
<sequence>MKTSDWKRAMLNEAEASGDEGWAAETRKEASSLRYWIRELGRIMLVAALGGVLRAAVVEPSPAWFGAWPPALALCALAFAALGLLARWYVGGAVSAFMVFVLLTLSLLQGDNLAQWPLQGWPGALLLASVLAGAYWLGQWQGGRWQPFGAWRTFDPADFAAIQGQGLKGER</sequence>
<dbReference type="RefSeq" id="WP_380081952.1">
    <property type="nucleotide sequence ID" value="NZ_JBHSWD010000001.1"/>
</dbReference>
<feature type="transmembrane region" description="Helical" evidence="1">
    <location>
        <begin position="40"/>
        <end position="57"/>
    </location>
</feature>